<keyword evidence="4" id="KW-0472">Membrane</keyword>
<protein>
    <submittedName>
        <fullName evidence="6">Uncharacterized protein</fullName>
    </submittedName>
</protein>
<evidence type="ECO:0000313" key="7">
    <source>
        <dbReference type="Proteomes" id="UP000249390"/>
    </source>
</evidence>
<dbReference type="PANTHER" id="PTHR45719:SF8">
    <property type="entry name" value="BETA-GLUCURONOSYLTRANSFERASE GLCAT14C"/>
    <property type="match status" value="1"/>
</dbReference>
<reference evidence="6 7" key="1">
    <citation type="submission" date="2018-06" db="EMBL/GenBank/DDBJ databases">
        <title>The Genome of Cuscuta australis (Dodder) Provides Insight into the Evolution of Plant Parasitism.</title>
        <authorList>
            <person name="Liu H."/>
        </authorList>
    </citation>
    <scope>NUCLEOTIDE SEQUENCE [LARGE SCALE GENOMIC DNA]</scope>
    <source>
        <strain evidence="7">cv. Yunnan</strain>
        <tissue evidence="6">Vines</tissue>
    </source>
</reference>
<sequence length="413" mass="47212">MRKAKLRFTYSRRWSIPVLSLSLCILILISVLILKNPKGNTSSPSQLSESRVLGSDVLPESGLLPELPRLAYLISGSKGDVGRVKRLLGGLYHPRNYYLLHLDLEASDGERMELAWFAKSDVVTREFQNVMVVGKADLVTYRGPTMMASTLHAVAILLKKAKNWDWFINLSASDYPLMPQDDILHIFSYLPRDLNFLEHSTNLGWKEFQRARPIILDPGIYHAKKSGVFWAKEKRSMPAAFKLFMGSEWVILTRSFLQFCIWGWDNLPRTLLMYYTNFLSSPEGYFHTVVCNNKDYQNTTVNHNLHYIKWDNPPKQSPMNLTMEHFEDMVQSGIPFARTFSVNDPVLDKIDKEILRGSKRLFSPDGWCSGVGKDLCLVQGISDAVKPSAGSRRLEKLVLRLLDSENFRLSQCN</sequence>
<dbReference type="InterPro" id="IPR044610">
    <property type="entry name" value="GLCAT14A/B/C"/>
</dbReference>
<dbReference type="EMBL" id="NQVE01000034">
    <property type="protein sequence ID" value="RAL52369.1"/>
    <property type="molecule type" value="Genomic_DNA"/>
</dbReference>
<keyword evidence="2" id="KW-0328">Glycosyltransferase</keyword>
<keyword evidence="3" id="KW-0808">Transferase</keyword>
<accession>A0A328E6W8</accession>
<dbReference type="Proteomes" id="UP000249390">
    <property type="component" value="Unassembled WGS sequence"/>
</dbReference>
<dbReference type="Pfam" id="PF02485">
    <property type="entry name" value="Branch"/>
    <property type="match status" value="1"/>
</dbReference>
<comment type="subcellular location">
    <subcellularLocation>
        <location evidence="1">Membrane</location>
        <topology evidence="1">Single-pass type II membrane protein</topology>
    </subcellularLocation>
</comment>
<gene>
    <name evidence="6" type="ORF">DM860_007226</name>
</gene>
<dbReference type="GO" id="GO:0016020">
    <property type="term" value="C:membrane"/>
    <property type="evidence" value="ECO:0007669"/>
    <property type="project" value="UniProtKB-SubCell"/>
</dbReference>
<dbReference type="InterPro" id="IPR003406">
    <property type="entry name" value="Glyco_trans_14"/>
</dbReference>
<dbReference type="AlphaFoldDB" id="A0A328E6W8"/>
<proteinExistence type="predicted"/>
<keyword evidence="5" id="KW-0325">Glycoprotein</keyword>
<name>A0A328E6W8_9ASTE</name>
<evidence type="ECO:0000256" key="3">
    <source>
        <dbReference type="ARBA" id="ARBA00022679"/>
    </source>
</evidence>
<organism evidence="6 7">
    <name type="scientific">Cuscuta australis</name>
    <dbReference type="NCBI Taxonomy" id="267555"/>
    <lineage>
        <taxon>Eukaryota</taxon>
        <taxon>Viridiplantae</taxon>
        <taxon>Streptophyta</taxon>
        <taxon>Embryophyta</taxon>
        <taxon>Tracheophyta</taxon>
        <taxon>Spermatophyta</taxon>
        <taxon>Magnoliopsida</taxon>
        <taxon>eudicotyledons</taxon>
        <taxon>Gunneridae</taxon>
        <taxon>Pentapetalae</taxon>
        <taxon>asterids</taxon>
        <taxon>lamiids</taxon>
        <taxon>Solanales</taxon>
        <taxon>Convolvulaceae</taxon>
        <taxon>Cuscuteae</taxon>
        <taxon>Cuscuta</taxon>
        <taxon>Cuscuta subgen. Grammica</taxon>
        <taxon>Cuscuta sect. Cleistogrammica</taxon>
    </lineage>
</organism>
<dbReference type="PANTHER" id="PTHR45719">
    <property type="entry name" value="GLYCOSYLTRANSFERASE"/>
    <property type="match status" value="1"/>
</dbReference>
<dbReference type="GO" id="GO:0015020">
    <property type="term" value="F:glucuronosyltransferase activity"/>
    <property type="evidence" value="ECO:0007669"/>
    <property type="project" value="InterPro"/>
</dbReference>
<evidence type="ECO:0000256" key="4">
    <source>
        <dbReference type="ARBA" id="ARBA00023136"/>
    </source>
</evidence>
<keyword evidence="7" id="KW-1185">Reference proteome</keyword>
<comment type="caution">
    <text evidence="6">The sequence shown here is derived from an EMBL/GenBank/DDBJ whole genome shotgun (WGS) entry which is preliminary data.</text>
</comment>
<evidence type="ECO:0000313" key="6">
    <source>
        <dbReference type="EMBL" id="RAL52369.1"/>
    </source>
</evidence>
<evidence type="ECO:0000256" key="1">
    <source>
        <dbReference type="ARBA" id="ARBA00004606"/>
    </source>
</evidence>
<evidence type="ECO:0000256" key="2">
    <source>
        <dbReference type="ARBA" id="ARBA00022676"/>
    </source>
</evidence>
<evidence type="ECO:0000256" key="5">
    <source>
        <dbReference type="ARBA" id="ARBA00023180"/>
    </source>
</evidence>